<evidence type="ECO:0000313" key="3">
    <source>
        <dbReference type="Proteomes" id="UP000015106"/>
    </source>
</evidence>
<dbReference type="Proteomes" id="UP000015106">
    <property type="component" value="Chromosome 3"/>
</dbReference>
<keyword evidence="1" id="KW-1133">Transmembrane helix</keyword>
<keyword evidence="1" id="KW-0472">Membrane</keyword>
<dbReference type="Gramene" id="TuG1812G0300003121.01.T01">
    <property type="protein sequence ID" value="TuG1812G0300003121.01.T01"/>
    <property type="gene ID" value="TuG1812G0300003121.01"/>
</dbReference>
<gene>
    <name evidence="2" type="primary">LOC125544545</name>
</gene>
<evidence type="ECO:0000256" key="1">
    <source>
        <dbReference type="SAM" id="Phobius"/>
    </source>
</evidence>
<reference evidence="2" key="3">
    <citation type="submission" date="2022-06" db="UniProtKB">
        <authorList>
            <consortium name="EnsemblPlants"/>
        </authorList>
    </citation>
    <scope>IDENTIFICATION</scope>
</reference>
<accession>A0A8R7TXE6</accession>
<keyword evidence="3" id="KW-1185">Reference proteome</keyword>
<proteinExistence type="predicted"/>
<dbReference type="EnsemblPlants" id="TuG1812G0300003121.01.T01">
    <property type="protein sequence ID" value="TuG1812G0300003121.01.T01"/>
    <property type="gene ID" value="TuG1812G0300003121.01"/>
</dbReference>
<organism evidence="2 3">
    <name type="scientific">Triticum urartu</name>
    <name type="common">Red wild einkorn</name>
    <name type="synonym">Crithodium urartu</name>
    <dbReference type="NCBI Taxonomy" id="4572"/>
    <lineage>
        <taxon>Eukaryota</taxon>
        <taxon>Viridiplantae</taxon>
        <taxon>Streptophyta</taxon>
        <taxon>Embryophyta</taxon>
        <taxon>Tracheophyta</taxon>
        <taxon>Spermatophyta</taxon>
        <taxon>Magnoliopsida</taxon>
        <taxon>Liliopsida</taxon>
        <taxon>Poales</taxon>
        <taxon>Poaceae</taxon>
        <taxon>BOP clade</taxon>
        <taxon>Pooideae</taxon>
        <taxon>Triticodae</taxon>
        <taxon>Triticeae</taxon>
        <taxon>Triticinae</taxon>
        <taxon>Triticum</taxon>
    </lineage>
</organism>
<feature type="transmembrane region" description="Helical" evidence="1">
    <location>
        <begin position="132"/>
        <end position="155"/>
    </location>
</feature>
<name>A0A8R7TXE6_TRIUA</name>
<reference evidence="2" key="2">
    <citation type="submission" date="2018-03" db="EMBL/GenBank/DDBJ databases">
        <title>The Triticum urartu genome reveals the dynamic nature of wheat genome evolution.</title>
        <authorList>
            <person name="Ling H."/>
            <person name="Ma B."/>
            <person name="Shi X."/>
            <person name="Liu H."/>
            <person name="Dong L."/>
            <person name="Sun H."/>
            <person name="Cao Y."/>
            <person name="Gao Q."/>
            <person name="Zheng S."/>
            <person name="Li Y."/>
            <person name="Yu Y."/>
            <person name="Du H."/>
            <person name="Qi M."/>
            <person name="Li Y."/>
            <person name="Yu H."/>
            <person name="Cui Y."/>
            <person name="Wang N."/>
            <person name="Chen C."/>
            <person name="Wu H."/>
            <person name="Zhao Y."/>
            <person name="Zhang J."/>
            <person name="Li Y."/>
            <person name="Zhou W."/>
            <person name="Zhang B."/>
            <person name="Hu W."/>
            <person name="Eijk M."/>
            <person name="Tang J."/>
            <person name="Witsenboer H."/>
            <person name="Zhao S."/>
            <person name="Li Z."/>
            <person name="Zhang A."/>
            <person name="Wang D."/>
            <person name="Liang C."/>
        </authorList>
    </citation>
    <scope>NUCLEOTIDE SEQUENCE [LARGE SCALE GENOMIC DNA]</scope>
    <source>
        <strain evidence="2">cv. G1812</strain>
    </source>
</reference>
<sequence length="159" mass="18886">MEMSRENVGCTAQSCQSWRPWMLGLRRHRGRWRRKKYQQDVSIFCEWRLILALLLSGLLPNVEQKLACSIFSELSRQAKLSVCTTVESWAWLRRALSVLWCDFVGRRVKRLEVAFCVYVESPGRVWHLQAVLVARLLIFWCVCFYSRLYLFIYGWRCVG</sequence>
<dbReference type="RefSeq" id="XP_048564231.1">
    <property type="nucleotide sequence ID" value="XM_048708274.1"/>
</dbReference>
<dbReference type="AlphaFoldDB" id="A0A8R7TXE6"/>
<evidence type="ECO:0000313" key="2">
    <source>
        <dbReference type="EnsemblPlants" id="TuG1812G0300003121.01.T01"/>
    </source>
</evidence>
<dbReference type="GeneID" id="125544545"/>
<reference evidence="3" key="1">
    <citation type="journal article" date="2013" name="Nature">
        <title>Draft genome of the wheat A-genome progenitor Triticum urartu.</title>
        <authorList>
            <person name="Ling H.Q."/>
            <person name="Zhao S."/>
            <person name="Liu D."/>
            <person name="Wang J."/>
            <person name="Sun H."/>
            <person name="Zhang C."/>
            <person name="Fan H."/>
            <person name="Li D."/>
            <person name="Dong L."/>
            <person name="Tao Y."/>
            <person name="Gao C."/>
            <person name="Wu H."/>
            <person name="Li Y."/>
            <person name="Cui Y."/>
            <person name="Guo X."/>
            <person name="Zheng S."/>
            <person name="Wang B."/>
            <person name="Yu K."/>
            <person name="Liang Q."/>
            <person name="Yang W."/>
            <person name="Lou X."/>
            <person name="Chen J."/>
            <person name="Feng M."/>
            <person name="Jian J."/>
            <person name="Zhang X."/>
            <person name="Luo G."/>
            <person name="Jiang Y."/>
            <person name="Liu J."/>
            <person name="Wang Z."/>
            <person name="Sha Y."/>
            <person name="Zhang B."/>
            <person name="Wu H."/>
            <person name="Tang D."/>
            <person name="Shen Q."/>
            <person name="Xue P."/>
            <person name="Zou S."/>
            <person name="Wang X."/>
            <person name="Liu X."/>
            <person name="Wang F."/>
            <person name="Yang Y."/>
            <person name="An X."/>
            <person name="Dong Z."/>
            <person name="Zhang K."/>
            <person name="Zhang X."/>
            <person name="Luo M.C."/>
            <person name="Dvorak J."/>
            <person name="Tong Y."/>
            <person name="Wang J."/>
            <person name="Yang H."/>
            <person name="Li Z."/>
            <person name="Wang D."/>
            <person name="Zhang A."/>
            <person name="Wang J."/>
        </authorList>
    </citation>
    <scope>NUCLEOTIDE SEQUENCE</scope>
    <source>
        <strain evidence="3">cv. G1812</strain>
    </source>
</reference>
<dbReference type="KEGG" id="tua:125544545"/>
<keyword evidence="1" id="KW-0812">Transmembrane</keyword>
<protein>
    <submittedName>
        <fullName evidence="2">Uncharacterized protein</fullName>
    </submittedName>
</protein>